<proteinExistence type="predicted"/>
<dbReference type="EMBL" id="LT629745">
    <property type="protein sequence ID" value="SDS01672.1"/>
    <property type="molecule type" value="Genomic_DNA"/>
</dbReference>
<dbReference type="Proteomes" id="UP000198858">
    <property type="component" value="Chromosome I"/>
</dbReference>
<gene>
    <name evidence="1" type="ORF">SAMN04488552_1834</name>
</gene>
<sequence length="84" mass="9786">MNLKTFLLNHFSLPIIKGEISFCFYIEKKARLGKDHVIHSKACELLPDRSGRIKLGEFENFEKILLAGKKEFKHVRLCSFCCKQ</sequence>
<evidence type="ECO:0000313" key="1">
    <source>
        <dbReference type="EMBL" id="SDS01672.1"/>
    </source>
</evidence>
<name>A0A1H1NRR4_9FLAO</name>
<evidence type="ECO:0000313" key="2">
    <source>
        <dbReference type="Proteomes" id="UP000198858"/>
    </source>
</evidence>
<accession>A0A1H1NRR4</accession>
<protein>
    <submittedName>
        <fullName evidence="1">Uncharacterized protein</fullName>
    </submittedName>
</protein>
<keyword evidence="2" id="KW-1185">Reference proteome</keyword>
<reference evidence="1 2" key="1">
    <citation type="submission" date="2016-10" db="EMBL/GenBank/DDBJ databases">
        <authorList>
            <person name="Varghese N."/>
            <person name="Submissions S."/>
        </authorList>
    </citation>
    <scope>NUCLEOTIDE SEQUENCE [LARGE SCALE GENOMIC DNA]</scope>
    <source>
        <strain evidence="1 2">Mar_2010_102</strain>
    </source>
</reference>
<organism evidence="1 2">
    <name type="scientific">Christiangramia echinicola</name>
    <dbReference type="NCBI Taxonomy" id="279359"/>
    <lineage>
        <taxon>Bacteria</taxon>
        <taxon>Pseudomonadati</taxon>
        <taxon>Bacteroidota</taxon>
        <taxon>Flavobacteriia</taxon>
        <taxon>Flavobacteriales</taxon>
        <taxon>Flavobacteriaceae</taxon>
        <taxon>Christiangramia</taxon>
    </lineage>
</organism>
<dbReference type="AlphaFoldDB" id="A0A1H1NRR4"/>